<dbReference type="NCBIfam" id="TIGR01760">
    <property type="entry name" value="tape_meas_TP901"/>
    <property type="match status" value="1"/>
</dbReference>
<comment type="caution">
    <text evidence="6">The sequence shown here is derived from an EMBL/GenBank/DDBJ whole genome shotgun (WGS) entry which is preliminary data.</text>
</comment>
<evidence type="ECO:0000259" key="5">
    <source>
        <dbReference type="Pfam" id="PF10145"/>
    </source>
</evidence>
<reference evidence="6 7" key="1">
    <citation type="submission" date="2021-01" db="EMBL/GenBank/DDBJ databases">
        <title>Tumebacillus sp. strain ITR2 16S ribosomal RNA gene Genome sequencing and assembly.</title>
        <authorList>
            <person name="Kang M."/>
        </authorList>
    </citation>
    <scope>NUCLEOTIDE SEQUENCE [LARGE SCALE GENOMIC DNA]</scope>
    <source>
        <strain evidence="6 7">ITR2</strain>
    </source>
</reference>
<feature type="compositionally biased region" description="Basic and acidic residues" evidence="3">
    <location>
        <begin position="550"/>
        <end position="563"/>
    </location>
</feature>
<dbReference type="PANTHER" id="PTHR37813:SF1">
    <property type="entry name" value="FELS-2 PROPHAGE PROTEIN"/>
    <property type="match status" value="1"/>
</dbReference>
<keyword evidence="4" id="KW-0472">Membrane</keyword>
<evidence type="ECO:0000313" key="6">
    <source>
        <dbReference type="EMBL" id="MBL0386229.1"/>
    </source>
</evidence>
<dbReference type="PANTHER" id="PTHR37813">
    <property type="entry name" value="FELS-2 PROPHAGE PROTEIN"/>
    <property type="match status" value="1"/>
</dbReference>
<evidence type="ECO:0000256" key="1">
    <source>
        <dbReference type="ARBA" id="ARBA00022612"/>
    </source>
</evidence>
<evidence type="ECO:0000313" key="7">
    <source>
        <dbReference type="Proteomes" id="UP000602284"/>
    </source>
</evidence>
<evidence type="ECO:0000256" key="4">
    <source>
        <dbReference type="SAM" id="Phobius"/>
    </source>
</evidence>
<feature type="coiled-coil region" evidence="2">
    <location>
        <begin position="68"/>
        <end position="95"/>
    </location>
</feature>
<dbReference type="Pfam" id="PF10145">
    <property type="entry name" value="PhageMin_Tail"/>
    <property type="match status" value="1"/>
</dbReference>
<keyword evidence="4" id="KW-0812">Transmembrane</keyword>
<keyword evidence="7" id="KW-1185">Reference proteome</keyword>
<evidence type="ECO:0000256" key="2">
    <source>
        <dbReference type="SAM" id="Coils"/>
    </source>
</evidence>
<sequence>MGFQDWFEKVSLKDFDSSVLEVDSKIKKLTKSFEYLGLSKVEVDGLNDAMKEISRNDAFSELQQKLIAVGKGNQLNGLQEAMDRLEARNSSIKKITDSFSELRANISEGFGLKAAFEGLDQLEAATSQLTTLKTIQLTTGSSEAGMGYLGYAANQQDNKKDAIKMESLMVKQGMTDAQAADFLPALSQFASVQEFANGTNSVAAAQSALEMASMFKKTDSAQQMSDFLNDYNKALMLQSGDPSKFNDMLKSIKSSSQGMGVTDRDAMYMATLSSQMGMTGDKSGEKLADMMVTALPKVKEQVTDKSSEANKTLASLGMIDDRGYSKFFDGDGKDGTGDDLQGFMKTLYDKTKNMDQDTRVKTYTAVFGKDGGNMAQLLASDQGMRQQEVLAKRFDSMPDYKAMEKEYNDSPQGQVKKLKDNVETLKTDGLIALAKAFNPLLEGVNKFLEWVRKMTDEHPSIVKGVAAIIATTMAISGAVLVFGKLASSLLAIKDLGGGAVGAIKNRPGRRRRGGGEPPETGGNNPTDDTSQPRQQRESLLQKFKNRRNRNRNDSPEGHEDHQDQPGGNRRRRGGRGRGGGLVGNLLSGAVGGVVGAGLTGGIDLGQIKQMAMHFDVVRHAATLMGTSFGGTFQKLSQGLKSMNVPFKLFEGFLGNLGKSTTLWAVKMAAAWLIGLGPIGLIIAGVIAVVGALWVAWQNNFGNIREVATSIGKWITEHFEGVVNWFRGLPDRMMQIGSDIVHGLWSGIQKLGDWLMQKAVDFVDMTIPGPIRKFLGIASPSRLMKEHGRFVVEGLALGMTDNAKMVHDASKHMASKVTGPGREALAANLPSAQGGGGDIHVHVHPHPHQKSEEIADQVMRKLGASSRGQMLNTGLRVNISAM</sequence>
<dbReference type="InterPro" id="IPR010090">
    <property type="entry name" value="Phage_tape_meas"/>
</dbReference>
<keyword evidence="4" id="KW-1133">Transmembrane helix</keyword>
<dbReference type="Proteomes" id="UP000602284">
    <property type="component" value="Unassembled WGS sequence"/>
</dbReference>
<evidence type="ECO:0000256" key="3">
    <source>
        <dbReference type="SAM" id="MobiDB-lite"/>
    </source>
</evidence>
<proteinExistence type="predicted"/>
<keyword evidence="2" id="KW-0175">Coiled coil</keyword>
<feature type="domain" description="Phage tail tape measure protein" evidence="5">
    <location>
        <begin position="158"/>
        <end position="368"/>
    </location>
</feature>
<accession>A0ABS1J7H3</accession>
<protein>
    <submittedName>
        <fullName evidence="6">Phage tail tape measure protein</fullName>
    </submittedName>
</protein>
<feature type="region of interest" description="Disordered" evidence="3">
    <location>
        <begin position="500"/>
        <end position="580"/>
    </location>
</feature>
<gene>
    <name evidence="6" type="ORF">JJB07_06130</name>
</gene>
<dbReference type="RefSeq" id="WP_201632253.1">
    <property type="nucleotide sequence ID" value="NZ_JAEQNB010000001.1"/>
</dbReference>
<keyword evidence="1" id="KW-1188">Viral release from host cell</keyword>
<name>A0ABS1J7H3_9BACL</name>
<organism evidence="6 7">
    <name type="scientific">Tumebacillus amylolyticus</name>
    <dbReference type="NCBI Taxonomy" id="2801339"/>
    <lineage>
        <taxon>Bacteria</taxon>
        <taxon>Bacillati</taxon>
        <taxon>Bacillota</taxon>
        <taxon>Bacilli</taxon>
        <taxon>Bacillales</taxon>
        <taxon>Alicyclobacillaceae</taxon>
        <taxon>Tumebacillus</taxon>
    </lineage>
</organism>
<feature type="transmembrane region" description="Helical" evidence="4">
    <location>
        <begin position="668"/>
        <end position="696"/>
    </location>
</feature>
<feature type="transmembrane region" description="Helical" evidence="4">
    <location>
        <begin position="461"/>
        <end position="483"/>
    </location>
</feature>
<dbReference type="EMBL" id="JAEQNB010000001">
    <property type="protein sequence ID" value="MBL0386229.1"/>
    <property type="molecule type" value="Genomic_DNA"/>
</dbReference>
<feature type="compositionally biased region" description="Low complexity" evidence="3">
    <location>
        <begin position="517"/>
        <end position="526"/>
    </location>
</feature>